<keyword evidence="3" id="KW-1185">Reference proteome</keyword>
<reference evidence="3" key="1">
    <citation type="submission" date="2016-07" db="EMBL/GenBank/DDBJ databases">
        <authorList>
            <person name="Florea S."/>
            <person name="Webb J.S."/>
            <person name="Jaromczyk J."/>
            <person name="Schardl C.L."/>
        </authorList>
    </citation>
    <scope>NUCLEOTIDE SEQUENCE [LARGE SCALE GENOMIC DNA]</scope>
    <source>
        <strain evidence="3">Z6</strain>
    </source>
</reference>
<evidence type="ECO:0000256" key="1">
    <source>
        <dbReference type="SAM" id="Coils"/>
    </source>
</evidence>
<comment type="caution">
    <text evidence="2">The sequence shown here is derived from an EMBL/GenBank/DDBJ whole genome shotgun (WGS) entry which is preliminary data.</text>
</comment>
<sequence>MKKGPELELHVWQEVISLLKYDYEHTDNYQGKEELTHKIMEASEKISLLKTQIREEKEKQSANLEGYQERVS</sequence>
<dbReference type="OrthoDB" id="9906049at2"/>
<dbReference type="RefSeq" id="WP_068719406.1">
    <property type="nucleotide sequence ID" value="NZ_LWDV01000010.1"/>
</dbReference>
<gene>
    <name evidence="2" type="ORF">U472_14215</name>
</gene>
<name>A0A1C0A5S9_9FIRM</name>
<accession>A0A1C0A5S9</accession>
<feature type="coiled-coil region" evidence="1">
    <location>
        <begin position="32"/>
        <end position="70"/>
    </location>
</feature>
<protein>
    <submittedName>
        <fullName evidence="2">Uncharacterized protein</fullName>
    </submittedName>
</protein>
<dbReference type="EMBL" id="LWDV01000010">
    <property type="protein sequence ID" value="OCL25494.1"/>
    <property type="molecule type" value="Genomic_DNA"/>
</dbReference>
<organism evidence="2 3">
    <name type="scientific">Orenia metallireducens</name>
    <dbReference type="NCBI Taxonomy" id="1413210"/>
    <lineage>
        <taxon>Bacteria</taxon>
        <taxon>Bacillati</taxon>
        <taxon>Bacillota</taxon>
        <taxon>Clostridia</taxon>
        <taxon>Halanaerobiales</taxon>
        <taxon>Halobacteroidaceae</taxon>
        <taxon>Orenia</taxon>
    </lineage>
</organism>
<reference evidence="2 3" key="2">
    <citation type="submission" date="2016-08" db="EMBL/GenBank/DDBJ databases">
        <title>Orenia metallireducens sp. nov. strain Z6, a Novel Metal-reducing Firmicute from the Deep Subsurface.</title>
        <authorList>
            <person name="Maxim B.I."/>
            <person name="Kenneth K."/>
            <person name="Flynn T.M."/>
            <person name="Oloughlin E.J."/>
            <person name="Locke R.A."/>
            <person name="Weber J.R."/>
            <person name="Egan S.M."/>
            <person name="Mackie R.I."/>
            <person name="Cann I.K."/>
        </authorList>
    </citation>
    <scope>NUCLEOTIDE SEQUENCE [LARGE SCALE GENOMIC DNA]</scope>
    <source>
        <strain evidence="2 3">Z6</strain>
    </source>
</reference>
<evidence type="ECO:0000313" key="2">
    <source>
        <dbReference type="EMBL" id="OCL25494.1"/>
    </source>
</evidence>
<proteinExistence type="predicted"/>
<dbReference type="Proteomes" id="UP000093514">
    <property type="component" value="Unassembled WGS sequence"/>
</dbReference>
<evidence type="ECO:0000313" key="3">
    <source>
        <dbReference type="Proteomes" id="UP000093514"/>
    </source>
</evidence>
<keyword evidence="1" id="KW-0175">Coiled coil</keyword>
<dbReference type="AlphaFoldDB" id="A0A1C0A5S9"/>